<gene>
    <name evidence="1" type="ORF">D2V05_13370</name>
    <name evidence="2" type="ORF">FQ017_13240</name>
</gene>
<reference evidence="2 4" key="2">
    <citation type="submission" date="2019-07" db="EMBL/GenBank/DDBJ databases">
        <title>Draft genome of two Muricauda strains isolated from deep sea.</title>
        <authorList>
            <person name="Sun C."/>
        </authorList>
    </citation>
    <scope>NUCLEOTIDE SEQUENCE [LARGE SCALE GENOMIC DNA]</scope>
    <source>
        <strain evidence="2 4">72</strain>
    </source>
</reference>
<dbReference type="InterPro" id="IPR036390">
    <property type="entry name" value="WH_DNA-bd_sf"/>
</dbReference>
<sequence>MELHKELRLRCWIDIDGERFFGPGRAQLLTHIDQEGSISKAAKAMGMSYKKAWSMVDDMNQKGQKPYVILHKGGNKGGGAELTEAGKTVLQTFNELMGKLNETLRDGEEKFLQLV</sequence>
<dbReference type="GO" id="GO:0003700">
    <property type="term" value="F:DNA-binding transcription factor activity"/>
    <property type="evidence" value="ECO:0007669"/>
    <property type="project" value="InterPro"/>
</dbReference>
<dbReference type="InterPro" id="IPR051815">
    <property type="entry name" value="Molybdate_resp_trans_reg"/>
</dbReference>
<evidence type="ECO:0000313" key="1">
    <source>
        <dbReference type="EMBL" id="RIV43407.1"/>
    </source>
</evidence>
<comment type="caution">
    <text evidence="1">The sequence shown here is derived from an EMBL/GenBank/DDBJ whole genome shotgun (WGS) entry which is preliminary data.</text>
</comment>
<dbReference type="EMBL" id="VNWK01000031">
    <property type="protein sequence ID" value="TXJ92744.1"/>
    <property type="molecule type" value="Genomic_DNA"/>
</dbReference>
<accession>A0A3A1NL09</accession>
<dbReference type="SUPFAM" id="SSF46785">
    <property type="entry name" value="Winged helix' DNA-binding domain"/>
    <property type="match status" value="1"/>
</dbReference>
<dbReference type="Gene3D" id="1.10.10.10">
    <property type="entry name" value="Winged helix-like DNA-binding domain superfamily/Winged helix DNA-binding domain"/>
    <property type="match status" value="1"/>
</dbReference>
<reference evidence="1 3" key="1">
    <citation type="submission" date="2018-08" db="EMBL/GenBank/DDBJ databases">
        <title>Proposal of Muricauda 72 sp.nov. and Muricauda NH166 sp.nov., isolated from seawater.</title>
        <authorList>
            <person name="Cheng H."/>
            <person name="Wu Y.-H."/>
            <person name="Guo L.-L."/>
            <person name="Xu X.-W."/>
        </authorList>
    </citation>
    <scope>NUCLEOTIDE SEQUENCE [LARGE SCALE GENOMIC DNA]</scope>
    <source>
        <strain evidence="1 3">72</strain>
    </source>
</reference>
<protein>
    <submittedName>
        <fullName evidence="1">LysR family transcriptional regulator</fullName>
    </submittedName>
</protein>
<name>A0A3A1NL09_9FLAO</name>
<dbReference type="PANTHER" id="PTHR30432">
    <property type="entry name" value="TRANSCRIPTIONAL REGULATOR MODE"/>
    <property type="match status" value="1"/>
</dbReference>
<evidence type="ECO:0000313" key="2">
    <source>
        <dbReference type="EMBL" id="TXJ92744.1"/>
    </source>
</evidence>
<organism evidence="1 3">
    <name type="scientific">Flagellimonas pelagia</name>
    <dbReference type="NCBI Taxonomy" id="2306998"/>
    <lineage>
        <taxon>Bacteria</taxon>
        <taxon>Pseudomonadati</taxon>
        <taxon>Bacteroidota</taxon>
        <taxon>Flavobacteriia</taxon>
        <taxon>Flavobacteriales</taxon>
        <taxon>Flavobacteriaceae</taxon>
        <taxon>Flagellimonas</taxon>
    </lineage>
</organism>
<dbReference type="Proteomes" id="UP000266691">
    <property type="component" value="Unassembled WGS sequence"/>
</dbReference>
<keyword evidence="4" id="KW-1185">Reference proteome</keyword>
<evidence type="ECO:0000313" key="3">
    <source>
        <dbReference type="Proteomes" id="UP000266691"/>
    </source>
</evidence>
<evidence type="ECO:0000313" key="4">
    <source>
        <dbReference type="Proteomes" id="UP000321621"/>
    </source>
</evidence>
<dbReference type="InterPro" id="IPR036388">
    <property type="entry name" value="WH-like_DNA-bd_sf"/>
</dbReference>
<dbReference type="Proteomes" id="UP000321621">
    <property type="component" value="Unassembled WGS sequence"/>
</dbReference>
<dbReference type="RefSeq" id="WP_119648136.1">
    <property type="nucleotide sequence ID" value="NZ_QXFI01000031.1"/>
</dbReference>
<proteinExistence type="predicted"/>
<dbReference type="AlphaFoldDB" id="A0A3A1NL09"/>
<dbReference type="PANTHER" id="PTHR30432:SF1">
    <property type="entry name" value="DNA-BINDING TRANSCRIPTIONAL DUAL REGULATOR MODE"/>
    <property type="match status" value="1"/>
</dbReference>
<dbReference type="OrthoDB" id="9805928at2"/>
<dbReference type="EMBL" id="QXFI01000031">
    <property type="protein sequence ID" value="RIV43407.1"/>
    <property type="molecule type" value="Genomic_DNA"/>
</dbReference>